<name>A0A1D7TJJ3_9BACT</name>
<dbReference type="Proteomes" id="UP000094609">
    <property type="component" value="Chromosome"/>
</dbReference>
<reference evidence="2" key="1">
    <citation type="submission" date="2016-08" db="EMBL/GenBank/DDBJ databases">
        <title>Complete genome sequence of the organohalide-respiring Epsilonproteobacterium Sulfurospirillum halorespirans.</title>
        <authorList>
            <person name="Goris T."/>
            <person name="Zimmermann J."/>
            <person name="Schenz B."/>
            <person name="Lemos M."/>
            <person name="Hackermueller J."/>
            <person name="Diekert G."/>
        </authorList>
    </citation>
    <scope>NUCLEOTIDE SEQUENCE [LARGE SCALE GENOMIC DNA]</scope>
    <source>
        <strain>DSM 13726</strain>
        <strain evidence="2">PCE-M2</strain>
    </source>
</reference>
<organism evidence="1 2">
    <name type="scientific">Sulfurospirillum halorespirans DSM 13726</name>
    <dbReference type="NCBI Taxonomy" id="1193502"/>
    <lineage>
        <taxon>Bacteria</taxon>
        <taxon>Pseudomonadati</taxon>
        <taxon>Campylobacterota</taxon>
        <taxon>Epsilonproteobacteria</taxon>
        <taxon>Campylobacterales</taxon>
        <taxon>Sulfurospirillaceae</taxon>
        <taxon>Sulfurospirillum</taxon>
    </lineage>
</organism>
<evidence type="ECO:0000313" key="2">
    <source>
        <dbReference type="Proteomes" id="UP000094609"/>
    </source>
</evidence>
<dbReference type="PATRIC" id="fig|1193502.14.peg.1411"/>
<dbReference type="RefSeq" id="WP_069477965.1">
    <property type="nucleotide sequence ID" value="NZ_CP017111.1"/>
</dbReference>
<keyword evidence="2" id="KW-1185">Reference proteome</keyword>
<dbReference type="KEGG" id="shal:SHALO_1391"/>
<dbReference type="STRING" id="1193502.SHALO_1391"/>
<dbReference type="AlphaFoldDB" id="A0A1D7TJJ3"/>
<dbReference type="EMBL" id="CP017111">
    <property type="protein sequence ID" value="AOO65167.1"/>
    <property type="molecule type" value="Genomic_DNA"/>
</dbReference>
<evidence type="ECO:0008006" key="3">
    <source>
        <dbReference type="Google" id="ProtNLM"/>
    </source>
</evidence>
<sequence length="173" mass="19513">METVRANNYNYNSFGFSLQTSSGDVIDLSMYDARYAEISQESDGNSQSTTFTLAHAYGYNFHYEGNGIDANDQKEIDAAMETIQPMMDEYLKNVQESASNTNLASLTNTAYEVNAALPQTSDENTQNYINDSLLTSLDKILAKVENQNEKTLQETQKLFESILKQQKGFELYM</sequence>
<evidence type="ECO:0000313" key="1">
    <source>
        <dbReference type="EMBL" id="AOO65167.1"/>
    </source>
</evidence>
<protein>
    <recommendedName>
        <fullName evidence="3">Diacylglycerol kinase</fullName>
    </recommendedName>
</protein>
<proteinExistence type="predicted"/>
<accession>A0A1D7TJJ3</accession>
<gene>
    <name evidence="1" type="ORF">SHALO_1391</name>
</gene>